<comment type="catalytic activity">
    <reaction evidence="1 18">
        <text>a 1,2-diacyl-sn-glycero-3-phosphate + CTP + H(+) = a CDP-1,2-diacyl-sn-glycerol + diphosphate</text>
        <dbReference type="Rhea" id="RHEA:16229"/>
        <dbReference type="ChEBI" id="CHEBI:15378"/>
        <dbReference type="ChEBI" id="CHEBI:33019"/>
        <dbReference type="ChEBI" id="CHEBI:37563"/>
        <dbReference type="ChEBI" id="CHEBI:58332"/>
        <dbReference type="ChEBI" id="CHEBI:58608"/>
        <dbReference type="EC" id="2.7.7.41"/>
    </reaction>
</comment>
<dbReference type="RefSeq" id="WP_303493873.1">
    <property type="nucleotide sequence ID" value="NZ_JAUOPB010000016.1"/>
</dbReference>
<dbReference type="Pfam" id="PF01148">
    <property type="entry name" value="CTP_transf_1"/>
    <property type="match status" value="1"/>
</dbReference>
<evidence type="ECO:0000256" key="2">
    <source>
        <dbReference type="ARBA" id="ARBA00004651"/>
    </source>
</evidence>
<dbReference type="EMBL" id="JAUOPB010000016">
    <property type="protein sequence ID" value="MDO6424652.1"/>
    <property type="molecule type" value="Genomic_DNA"/>
</dbReference>
<keyword evidence="14" id="KW-0443">Lipid metabolism</keyword>
<dbReference type="PROSITE" id="PS01315">
    <property type="entry name" value="CDS"/>
    <property type="match status" value="1"/>
</dbReference>
<reference evidence="20" key="1">
    <citation type="submission" date="2023-07" db="EMBL/GenBank/DDBJ databases">
        <title>Genome content predicts the carbon catabolic preferences of heterotrophic bacteria.</title>
        <authorList>
            <person name="Gralka M."/>
        </authorList>
    </citation>
    <scope>NUCLEOTIDE SEQUENCE</scope>
    <source>
        <strain evidence="20">I3M17_2</strain>
    </source>
</reference>
<dbReference type="GO" id="GO:0005886">
    <property type="term" value="C:plasma membrane"/>
    <property type="evidence" value="ECO:0007669"/>
    <property type="project" value="UniProtKB-SubCell"/>
</dbReference>
<name>A0AAW7XAH1_9GAMM</name>
<comment type="similarity">
    <text evidence="5 18">Belongs to the CDS family.</text>
</comment>
<keyword evidence="13 19" id="KW-1133">Transmembrane helix</keyword>
<dbReference type="EC" id="2.7.7.41" evidence="6 18"/>
<evidence type="ECO:0000256" key="3">
    <source>
        <dbReference type="ARBA" id="ARBA00005119"/>
    </source>
</evidence>
<organism evidence="20 21">
    <name type="scientific">Saccharophagus degradans</name>
    <dbReference type="NCBI Taxonomy" id="86304"/>
    <lineage>
        <taxon>Bacteria</taxon>
        <taxon>Pseudomonadati</taxon>
        <taxon>Pseudomonadota</taxon>
        <taxon>Gammaproteobacteria</taxon>
        <taxon>Cellvibrionales</taxon>
        <taxon>Cellvibrionaceae</taxon>
        <taxon>Saccharophagus</taxon>
    </lineage>
</organism>
<keyword evidence="15 19" id="KW-0472">Membrane</keyword>
<dbReference type="PANTHER" id="PTHR46382">
    <property type="entry name" value="PHOSPHATIDATE CYTIDYLYLTRANSFERASE"/>
    <property type="match status" value="1"/>
</dbReference>
<keyword evidence="10 18" id="KW-0808">Transferase</keyword>
<dbReference type="GO" id="GO:0004605">
    <property type="term" value="F:phosphatidate cytidylyltransferase activity"/>
    <property type="evidence" value="ECO:0007669"/>
    <property type="project" value="UniProtKB-EC"/>
</dbReference>
<comment type="pathway">
    <text evidence="3 18">Phospholipid metabolism; CDP-diacylglycerol biosynthesis; CDP-diacylglycerol from sn-glycerol 3-phosphate: step 3/3.</text>
</comment>
<keyword evidence="9" id="KW-0444">Lipid biosynthesis</keyword>
<evidence type="ECO:0000313" key="21">
    <source>
        <dbReference type="Proteomes" id="UP001169760"/>
    </source>
</evidence>
<evidence type="ECO:0000256" key="5">
    <source>
        <dbReference type="ARBA" id="ARBA00010185"/>
    </source>
</evidence>
<evidence type="ECO:0000256" key="9">
    <source>
        <dbReference type="ARBA" id="ARBA00022516"/>
    </source>
</evidence>
<evidence type="ECO:0000256" key="16">
    <source>
        <dbReference type="ARBA" id="ARBA00023209"/>
    </source>
</evidence>
<evidence type="ECO:0000256" key="7">
    <source>
        <dbReference type="ARBA" id="ARBA00019373"/>
    </source>
</evidence>
<evidence type="ECO:0000313" key="20">
    <source>
        <dbReference type="EMBL" id="MDO6424652.1"/>
    </source>
</evidence>
<feature type="transmembrane region" description="Helical" evidence="19">
    <location>
        <begin position="56"/>
        <end position="75"/>
    </location>
</feature>
<dbReference type="PANTHER" id="PTHR46382:SF1">
    <property type="entry name" value="PHOSPHATIDATE CYTIDYLYLTRANSFERASE"/>
    <property type="match status" value="1"/>
</dbReference>
<evidence type="ECO:0000256" key="13">
    <source>
        <dbReference type="ARBA" id="ARBA00022989"/>
    </source>
</evidence>
<sequence length="274" mass="29366">MLKQRVITAIIMVSVFASVLVFLPWQAFAVLAAGVFLVGAWEWAPLAGVTSALGRIAYALSTGILGAVLSYFTHWQGDTELLQTLLVGACVWWAVALLWIQGYPSSAVLWRAPPLRMLMGWLVILPAWLGCLYLRSQTSGAWLILIVVLAVAAADIGAYFSGRAFGKRKLAVNVSPGKSWEGVWGGLCASVVFALIVFFVAGAPYWWVPIVVILPSAMISVVGDLLESMLKRHTGIKDSSQLLPGHGGVLDRIDGLVAAVPVFTLAYLSAGWGL</sequence>
<evidence type="ECO:0000256" key="19">
    <source>
        <dbReference type="SAM" id="Phobius"/>
    </source>
</evidence>
<evidence type="ECO:0000256" key="14">
    <source>
        <dbReference type="ARBA" id="ARBA00023098"/>
    </source>
</evidence>
<evidence type="ECO:0000256" key="8">
    <source>
        <dbReference type="ARBA" id="ARBA00022475"/>
    </source>
</evidence>
<keyword evidence="11 18" id="KW-0812">Transmembrane</keyword>
<accession>A0AAW7XAH1</accession>
<feature type="transmembrane region" description="Helical" evidence="19">
    <location>
        <begin position="81"/>
        <end position="103"/>
    </location>
</feature>
<dbReference type="GO" id="GO:0016024">
    <property type="term" value="P:CDP-diacylglycerol biosynthetic process"/>
    <property type="evidence" value="ECO:0007669"/>
    <property type="project" value="TreeGrafter"/>
</dbReference>
<evidence type="ECO:0000256" key="17">
    <source>
        <dbReference type="ARBA" id="ARBA00023264"/>
    </source>
</evidence>
<evidence type="ECO:0000256" key="15">
    <source>
        <dbReference type="ARBA" id="ARBA00023136"/>
    </source>
</evidence>
<feature type="transmembrane region" description="Helical" evidence="19">
    <location>
        <begin position="115"/>
        <end position="135"/>
    </location>
</feature>
<evidence type="ECO:0000256" key="11">
    <source>
        <dbReference type="ARBA" id="ARBA00022692"/>
    </source>
</evidence>
<proteinExistence type="inferred from homology"/>
<feature type="transmembrane region" description="Helical" evidence="19">
    <location>
        <begin position="141"/>
        <end position="161"/>
    </location>
</feature>
<evidence type="ECO:0000256" key="12">
    <source>
        <dbReference type="ARBA" id="ARBA00022695"/>
    </source>
</evidence>
<keyword evidence="16" id="KW-0594">Phospholipid biosynthesis</keyword>
<keyword evidence="8" id="KW-1003">Cell membrane</keyword>
<feature type="transmembrane region" description="Helical" evidence="19">
    <location>
        <begin position="206"/>
        <end position="226"/>
    </location>
</feature>
<comment type="pathway">
    <text evidence="4">Lipid metabolism.</text>
</comment>
<evidence type="ECO:0000256" key="4">
    <source>
        <dbReference type="ARBA" id="ARBA00005189"/>
    </source>
</evidence>
<evidence type="ECO:0000256" key="10">
    <source>
        <dbReference type="ARBA" id="ARBA00022679"/>
    </source>
</evidence>
<dbReference type="InterPro" id="IPR000374">
    <property type="entry name" value="PC_trans"/>
</dbReference>
<dbReference type="Proteomes" id="UP001169760">
    <property type="component" value="Unassembled WGS sequence"/>
</dbReference>
<feature type="transmembrane region" description="Helical" evidence="19">
    <location>
        <begin position="182"/>
        <end position="200"/>
    </location>
</feature>
<comment type="caution">
    <text evidence="20">The sequence shown here is derived from an EMBL/GenBank/DDBJ whole genome shotgun (WGS) entry which is preliminary data.</text>
</comment>
<evidence type="ECO:0000256" key="6">
    <source>
        <dbReference type="ARBA" id="ARBA00012487"/>
    </source>
</evidence>
<keyword evidence="12 18" id="KW-0548">Nucleotidyltransferase</keyword>
<gene>
    <name evidence="20" type="ORF">Q4521_19340</name>
</gene>
<protein>
    <recommendedName>
        <fullName evidence="7 18">Phosphatidate cytidylyltransferase</fullName>
        <ecNumber evidence="6 18">2.7.7.41</ecNumber>
    </recommendedName>
</protein>
<comment type="subcellular location">
    <subcellularLocation>
        <location evidence="2">Cell membrane</location>
        <topology evidence="2">Multi-pass membrane protein</topology>
    </subcellularLocation>
</comment>
<keyword evidence="17" id="KW-1208">Phospholipid metabolism</keyword>
<dbReference type="AlphaFoldDB" id="A0AAW7XAH1"/>
<evidence type="ECO:0000256" key="1">
    <source>
        <dbReference type="ARBA" id="ARBA00001698"/>
    </source>
</evidence>
<evidence type="ECO:0000256" key="18">
    <source>
        <dbReference type="RuleBase" id="RU003938"/>
    </source>
</evidence>